<dbReference type="PANTHER" id="PTHR42770">
    <property type="entry name" value="AMINO ACID TRANSPORTER-RELATED"/>
    <property type="match status" value="1"/>
</dbReference>
<comment type="subcellular location">
    <subcellularLocation>
        <location evidence="1">Membrane</location>
        <topology evidence="1">Multi-pass membrane protein</topology>
    </subcellularLocation>
</comment>
<feature type="transmembrane region" description="Helical" evidence="5">
    <location>
        <begin position="135"/>
        <end position="157"/>
    </location>
</feature>
<reference evidence="7 8" key="1">
    <citation type="submission" date="2018-12" db="EMBL/GenBank/DDBJ databases">
        <title>Legionella sp,whole genome shotgun sequence.</title>
        <authorList>
            <person name="Wu H."/>
        </authorList>
    </citation>
    <scope>NUCLEOTIDE SEQUENCE [LARGE SCALE GENOMIC DNA]</scope>
    <source>
        <strain evidence="8">km714</strain>
    </source>
</reference>
<feature type="transmembrane region" description="Helical" evidence="5">
    <location>
        <begin position="104"/>
        <end position="129"/>
    </location>
</feature>
<dbReference type="InterPro" id="IPR004841">
    <property type="entry name" value="AA-permease/SLC12A_dom"/>
</dbReference>
<keyword evidence="8" id="KW-1185">Reference proteome</keyword>
<keyword evidence="3 5" id="KW-1133">Transmembrane helix</keyword>
<feature type="transmembrane region" description="Helical" evidence="5">
    <location>
        <begin position="27"/>
        <end position="50"/>
    </location>
</feature>
<keyword evidence="4 5" id="KW-0472">Membrane</keyword>
<dbReference type="PIRSF" id="PIRSF006060">
    <property type="entry name" value="AA_transporter"/>
    <property type="match status" value="1"/>
</dbReference>
<evidence type="ECO:0000256" key="3">
    <source>
        <dbReference type="ARBA" id="ARBA00022989"/>
    </source>
</evidence>
<organism evidence="7 8">
    <name type="scientific">Legionella septentrionalis</name>
    <dbReference type="NCBI Taxonomy" id="2498109"/>
    <lineage>
        <taxon>Bacteria</taxon>
        <taxon>Pseudomonadati</taxon>
        <taxon>Pseudomonadota</taxon>
        <taxon>Gammaproteobacteria</taxon>
        <taxon>Legionellales</taxon>
        <taxon>Legionellaceae</taxon>
        <taxon>Legionella</taxon>
    </lineage>
</organism>
<feature type="transmembrane region" description="Helical" evidence="5">
    <location>
        <begin position="242"/>
        <end position="268"/>
    </location>
</feature>
<feature type="transmembrane region" description="Helical" evidence="5">
    <location>
        <begin position="402"/>
        <end position="421"/>
    </location>
</feature>
<evidence type="ECO:0000256" key="5">
    <source>
        <dbReference type="SAM" id="Phobius"/>
    </source>
</evidence>
<feature type="transmembrane region" description="Helical" evidence="5">
    <location>
        <begin position="362"/>
        <end position="382"/>
    </location>
</feature>
<proteinExistence type="predicted"/>
<comment type="caution">
    <text evidence="7">The sequence shown here is derived from an EMBL/GenBank/DDBJ whole genome shotgun (WGS) entry which is preliminary data.</text>
</comment>
<feature type="transmembrane region" description="Helical" evidence="5">
    <location>
        <begin position="62"/>
        <end position="83"/>
    </location>
</feature>
<accession>A0A3S0XH90</accession>
<evidence type="ECO:0000256" key="2">
    <source>
        <dbReference type="ARBA" id="ARBA00022692"/>
    </source>
</evidence>
<keyword evidence="2 5" id="KW-0812">Transmembrane</keyword>
<feature type="transmembrane region" description="Helical" evidence="5">
    <location>
        <begin position="169"/>
        <end position="189"/>
    </location>
</feature>
<feature type="transmembrane region" description="Helical" evidence="5">
    <location>
        <begin position="338"/>
        <end position="356"/>
    </location>
</feature>
<evidence type="ECO:0000313" key="8">
    <source>
        <dbReference type="Proteomes" id="UP000288012"/>
    </source>
</evidence>
<name>A0A3S0XH90_9GAMM</name>
<dbReference type="PANTHER" id="PTHR42770:SF7">
    <property type="entry name" value="MEMBRANE PROTEIN"/>
    <property type="match status" value="1"/>
</dbReference>
<dbReference type="AlphaFoldDB" id="A0A3S0XH90"/>
<dbReference type="GO" id="GO:0055085">
    <property type="term" value="P:transmembrane transport"/>
    <property type="evidence" value="ECO:0007669"/>
    <property type="project" value="InterPro"/>
</dbReference>
<sequence length="448" mass="48502">MVFSSQTNNLILNITPSTKAKGKLIRALGLGAVVIYGVGDILGAGIYALVGKVAGHAGALTWLSFAVAMAIVLFTALSYGELVSRFPRSGGVSVYVQEAFAHKWLSLLVGLLLFTATILSMSTLSQAFVGYVRAIGFSIPVWLGIFIFLTILFLINIRGIQQSSIANMISTFIEISGLLIVLICGFWYLTSQPDKRVVVDSFPSIKELLQGAALAFFAFTGFEDLANIAEEVKDPKKNLPRAMLYSLGSAGILYLGVSFVATAIVPGAELSQSDSPLVDVVSKSYPAMPVFIFSVIAIFAVTNTTLLNYITASRLLYGMAEARLLPAFLQTVHPRYHTPYVAILFIFPIVFGLGLTGTLKGLAGSTSAIVLTVFSFSSAALIKTKFKEKKQQHRTPVFRVPFFIPCLAIALNAAAICFLPWDSIVMAAILLAVWLFLVGMFHWVYSKF</sequence>
<feature type="domain" description="Amino acid permease/ SLC12A" evidence="6">
    <location>
        <begin position="33"/>
        <end position="433"/>
    </location>
</feature>
<feature type="transmembrane region" description="Helical" evidence="5">
    <location>
        <begin position="209"/>
        <end position="230"/>
    </location>
</feature>
<protein>
    <submittedName>
        <fullName evidence="7">Amino acid permease</fullName>
    </submittedName>
</protein>
<evidence type="ECO:0000313" key="7">
    <source>
        <dbReference type="EMBL" id="RUQ89741.1"/>
    </source>
</evidence>
<dbReference type="Pfam" id="PF00324">
    <property type="entry name" value="AA_permease"/>
    <property type="match status" value="1"/>
</dbReference>
<dbReference type="Gene3D" id="1.20.1740.10">
    <property type="entry name" value="Amino acid/polyamine transporter I"/>
    <property type="match status" value="1"/>
</dbReference>
<evidence type="ECO:0000259" key="6">
    <source>
        <dbReference type="Pfam" id="PF00324"/>
    </source>
</evidence>
<gene>
    <name evidence="7" type="ORF">EKM59_02995</name>
</gene>
<dbReference type="Proteomes" id="UP000288012">
    <property type="component" value="Unassembled WGS sequence"/>
</dbReference>
<feature type="transmembrane region" description="Helical" evidence="5">
    <location>
        <begin position="427"/>
        <end position="445"/>
    </location>
</feature>
<feature type="transmembrane region" description="Helical" evidence="5">
    <location>
        <begin position="288"/>
        <end position="317"/>
    </location>
</feature>
<dbReference type="EMBL" id="RZGR01000006">
    <property type="protein sequence ID" value="RUQ89741.1"/>
    <property type="molecule type" value="Genomic_DNA"/>
</dbReference>
<dbReference type="InterPro" id="IPR050367">
    <property type="entry name" value="APC_superfamily"/>
</dbReference>
<dbReference type="GO" id="GO:0016020">
    <property type="term" value="C:membrane"/>
    <property type="evidence" value="ECO:0007669"/>
    <property type="project" value="UniProtKB-SubCell"/>
</dbReference>
<evidence type="ECO:0000256" key="1">
    <source>
        <dbReference type="ARBA" id="ARBA00004141"/>
    </source>
</evidence>
<evidence type="ECO:0000256" key="4">
    <source>
        <dbReference type="ARBA" id="ARBA00023136"/>
    </source>
</evidence>